<sequence length="448" mass="49715" precursor="true">MLLKNSLCGLLLLVLSAASIAADKPNILLILTDDLGHRDLSCYGSDLYRTPHLDRLAEQGTRFTHAYTAAPVCSPTRASIMTGKFPARVRLTDWLTGHVKPHAKLRIPDWTTRLPEAEITIAEVLKPQGYATAWFGKWHLGEGAQAHGFDAGKEDWEQNRKKDQQDPKGVFTLNREAIAFLDENKERPFFLTVSHYSPHGPVRFEDSLKDEYQATVDRRSPRQSNAGYAAMIEALDTSIGQLLAALEERGLAGNTLVLFSSDNGGELNFTNNAPLRDGKGTLYEGGVRVPLIARWPGHVPAGKISDQVVCSIDFLPTFAALAGAQVPDDVDGLDISDVLTGKSTPPRDTLCWHYPHYHRSTPCGAILKGDWKLIEWYEDGSTALFKLDEDPYEQRDLSATQPEKKAELLAELDRWRKSIGAQMPTPNPDFNAATAEFTEQQLKKQRGK</sequence>
<proteinExistence type="inferred from homology"/>
<dbReference type="Pfam" id="PF00884">
    <property type="entry name" value="Sulfatase"/>
    <property type="match status" value="1"/>
</dbReference>
<evidence type="ECO:0000259" key="8">
    <source>
        <dbReference type="Pfam" id="PF00884"/>
    </source>
</evidence>
<reference evidence="9 10" key="1">
    <citation type="submission" date="2019-02" db="EMBL/GenBank/DDBJ databases">
        <title>Deep-cultivation of Planctomycetes and their phenomic and genomic characterization uncovers novel biology.</title>
        <authorList>
            <person name="Wiegand S."/>
            <person name="Jogler M."/>
            <person name="Boedeker C."/>
            <person name="Pinto D."/>
            <person name="Vollmers J."/>
            <person name="Rivas-Marin E."/>
            <person name="Kohn T."/>
            <person name="Peeters S.H."/>
            <person name="Heuer A."/>
            <person name="Rast P."/>
            <person name="Oberbeckmann S."/>
            <person name="Bunk B."/>
            <person name="Jeske O."/>
            <person name="Meyerdierks A."/>
            <person name="Storesund J.E."/>
            <person name="Kallscheuer N."/>
            <person name="Luecker S."/>
            <person name="Lage O.M."/>
            <person name="Pohl T."/>
            <person name="Merkel B.J."/>
            <person name="Hornburger P."/>
            <person name="Mueller R.-W."/>
            <person name="Bruemmer F."/>
            <person name="Labrenz M."/>
            <person name="Spormann A.M."/>
            <person name="Op den Camp H."/>
            <person name="Overmann J."/>
            <person name="Amann R."/>
            <person name="Jetten M.S.M."/>
            <person name="Mascher T."/>
            <person name="Medema M.H."/>
            <person name="Devos D.P."/>
            <person name="Kaster A.-K."/>
            <person name="Ovreas L."/>
            <person name="Rohde M."/>
            <person name="Galperin M.Y."/>
            <person name="Jogler C."/>
        </authorList>
    </citation>
    <scope>NUCLEOTIDE SEQUENCE [LARGE SCALE GENOMIC DNA]</scope>
    <source>
        <strain evidence="9 10">Pan44</strain>
    </source>
</reference>
<dbReference type="AlphaFoldDB" id="A0A517S8I8"/>
<protein>
    <submittedName>
        <fullName evidence="9">Choline-sulfatase</fullName>
        <ecNumber evidence="9">3.1.6.6</ecNumber>
    </submittedName>
</protein>
<evidence type="ECO:0000256" key="2">
    <source>
        <dbReference type="ARBA" id="ARBA00008779"/>
    </source>
</evidence>
<gene>
    <name evidence="9" type="primary">betC_1</name>
    <name evidence="9" type="ORF">Pan44_04430</name>
</gene>
<dbReference type="InterPro" id="IPR017850">
    <property type="entry name" value="Alkaline_phosphatase_core_sf"/>
</dbReference>
<dbReference type="InterPro" id="IPR050738">
    <property type="entry name" value="Sulfatase"/>
</dbReference>
<dbReference type="PROSITE" id="PS00523">
    <property type="entry name" value="SULFATASE_1"/>
    <property type="match status" value="1"/>
</dbReference>
<dbReference type="InParanoid" id="A0A517S8I8"/>
<dbReference type="EC" id="3.1.6.6" evidence="9"/>
<evidence type="ECO:0000256" key="1">
    <source>
        <dbReference type="ARBA" id="ARBA00001913"/>
    </source>
</evidence>
<evidence type="ECO:0000256" key="3">
    <source>
        <dbReference type="ARBA" id="ARBA00022723"/>
    </source>
</evidence>
<name>A0A517S8I8_9PLAN</name>
<dbReference type="GO" id="GO:0046872">
    <property type="term" value="F:metal ion binding"/>
    <property type="evidence" value="ECO:0007669"/>
    <property type="project" value="UniProtKB-KW"/>
</dbReference>
<dbReference type="SUPFAM" id="SSF53649">
    <property type="entry name" value="Alkaline phosphatase-like"/>
    <property type="match status" value="1"/>
</dbReference>
<feature type="domain" description="Sulfatase N-terminal" evidence="8">
    <location>
        <begin position="25"/>
        <end position="324"/>
    </location>
</feature>
<dbReference type="PANTHER" id="PTHR42693:SF42">
    <property type="entry name" value="ARYLSULFATASE G"/>
    <property type="match status" value="1"/>
</dbReference>
<dbReference type="InterPro" id="IPR024607">
    <property type="entry name" value="Sulfatase_CS"/>
</dbReference>
<dbReference type="RefSeq" id="WP_145026775.1">
    <property type="nucleotide sequence ID" value="NZ_CP036271.1"/>
</dbReference>
<evidence type="ECO:0000256" key="7">
    <source>
        <dbReference type="SAM" id="SignalP"/>
    </source>
</evidence>
<keyword evidence="5 9" id="KW-0378">Hydrolase</keyword>
<dbReference type="Gene3D" id="3.30.1120.10">
    <property type="match status" value="1"/>
</dbReference>
<dbReference type="PANTHER" id="PTHR42693">
    <property type="entry name" value="ARYLSULFATASE FAMILY MEMBER"/>
    <property type="match status" value="1"/>
</dbReference>
<comment type="similarity">
    <text evidence="2">Belongs to the sulfatase family.</text>
</comment>
<dbReference type="Proteomes" id="UP000315700">
    <property type="component" value="Chromosome"/>
</dbReference>
<comment type="cofactor">
    <cofactor evidence="1">
        <name>Ca(2+)</name>
        <dbReference type="ChEBI" id="CHEBI:29108"/>
    </cofactor>
</comment>
<evidence type="ECO:0000256" key="6">
    <source>
        <dbReference type="ARBA" id="ARBA00022837"/>
    </source>
</evidence>
<feature type="chain" id="PRO_5021784631" evidence="7">
    <location>
        <begin position="22"/>
        <end position="448"/>
    </location>
</feature>
<organism evidence="9 10">
    <name type="scientific">Caulifigura coniformis</name>
    <dbReference type="NCBI Taxonomy" id="2527983"/>
    <lineage>
        <taxon>Bacteria</taxon>
        <taxon>Pseudomonadati</taxon>
        <taxon>Planctomycetota</taxon>
        <taxon>Planctomycetia</taxon>
        <taxon>Planctomycetales</taxon>
        <taxon>Planctomycetaceae</taxon>
        <taxon>Caulifigura</taxon>
    </lineage>
</organism>
<evidence type="ECO:0000313" key="9">
    <source>
        <dbReference type="EMBL" id="QDT52432.1"/>
    </source>
</evidence>
<dbReference type="CDD" id="cd16144">
    <property type="entry name" value="ARS_like"/>
    <property type="match status" value="1"/>
</dbReference>
<dbReference type="OrthoDB" id="9803751at2"/>
<evidence type="ECO:0000313" key="10">
    <source>
        <dbReference type="Proteomes" id="UP000315700"/>
    </source>
</evidence>
<keyword evidence="3" id="KW-0479">Metal-binding</keyword>
<keyword evidence="6" id="KW-0106">Calcium</keyword>
<keyword evidence="10" id="KW-1185">Reference proteome</keyword>
<dbReference type="KEGG" id="ccos:Pan44_04430"/>
<dbReference type="EMBL" id="CP036271">
    <property type="protein sequence ID" value="QDT52432.1"/>
    <property type="molecule type" value="Genomic_DNA"/>
</dbReference>
<dbReference type="Gene3D" id="3.40.720.10">
    <property type="entry name" value="Alkaline Phosphatase, subunit A"/>
    <property type="match status" value="1"/>
</dbReference>
<feature type="signal peptide" evidence="7">
    <location>
        <begin position="1"/>
        <end position="21"/>
    </location>
</feature>
<keyword evidence="4 7" id="KW-0732">Signal</keyword>
<evidence type="ECO:0000256" key="4">
    <source>
        <dbReference type="ARBA" id="ARBA00022729"/>
    </source>
</evidence>
<accession>A0A517S8I8</accession>
<dbReference type="GO" id="GO:0047753">
    <property type="term" value="F:choline-sulfatase activity"/>
    <property type="evidence" value="ECO:0007669"/>
    <property type="project" value="UniProtKB-EC"/>
</dbReference>
<dbReference type="GO" id="GO:0004065">
    <property type="term" value="F:arylsulfatase activity"/>
    <property type="evidence" value="ECO:0007669"/>
    <property type="project" value="TreeGrafter"/>
</dbReference>
<evidence type="ECO:0000256" key="5">
    <source>
        <dbReference type="ARBA" id="ARBA00022801"/>
    </source>
</evidence>
<dbReference type="InterPro" id="IPR000917">
    <property type="entry name" value="Sulfatase_N"/>
</dbReference>